<dbReference type="EMBL" id="CM047589">
    <property type="protein sequence ID" value="KAI9919996.1"/>
    <property type="molecule type" value="Genomic_DNA"/>
</dbReference>
<protein>
    <submittedName>
        <fullName evidence="1">Uncharacterized protein</fullName>
    </submittedName>
</protein>
<accession>A0ACC0WPT3</accession>
<name>A0ACC0WPT3_9STRA</name>
<dbReference type="Proteomes" id="UP001163321">
    <property type="component" value="Chromosome 10"/>
</dbReference>
<sequence>MTVARHDIGKTAGTTVEDLRGQYFQTRRRSFAPTKNVRTQRRQEEGRDDSPNGIVRTRHGHVILSKQGIQGTLFQCPAPSFLSGREAHVSPMDEENRHEHGHDCSRDNECEFPARDRVRETRGRRRDVVSSEGPILTGYTWLHLDSIRYNGRERAVFHRFVRFIWLRLYLLRLTHSRKFISTKVASRWYLVFLQRTEMGVEAQRGTRTVRTFGVEFEFHGEKHRQAL</sequence>
<proteinExistence type="predicted"/>
<evidence type="ECO:0000313" key="1">
    <source>
        <dbReference type="EMBL" id="KAI9919996.1"/>
    </source>
</evidence>
<comment type="caution">
    <text evidence="1">The sequence shown here is derived from an EMBL/GenBank/DDBJ whole genome shotgun (WGS) entry which is preliminary data.</text>
</comment>
<keyword evidence="2" id="KW-1185">Reference proteome</keyword>
<evidence type="ECO:0000313" key="2">
    <source>
        <dbReference type="Proteomes" id="UP001163321"/>
    </source>
</evidence>
<organism evidence="1 2">
    <name type="scientific">Peronosclerospora sorghi</name>
    <dbReference type="NCBI Taxonomy" id="230839"/>
    <lineage>
        <taxon>Eukaryota</taxon>
        <taxon>Sar</taxon>
        <taxon>Stramenopiles</taxon>
        <taxon>Oomycota</taxon>
        <taxon>Peronosporomycetes</taxon>
        <taxon>Peronosporales</taxon>
        <taxon>Peronosporaceae</taxon>
        <taxon>Peronosclerospora</taxon>
    </lineage>
</organism>
<reference evidence="1 2" key="1">
    <citation type="journal article" date="2022" name="bioRxiv">
        <title>The genome of the oomycete Peronosclerospora sorghi, a cosmopolitan pathogen of maize and sorghum, is inflated with dispersed pseudogenes.</title>
        <authorList>
            <person name="Fletcher K."/>
            <person name="Martin F."/>
            <person name="Isakeit T."/>
            <person name="Cavanaugh K."/>
            <person name="Magill C."/>
            <person name="Michelmore R."/>
        </authorList>
    </citation>
    <scope>NUCLEOTIDE SEQUENCE [LARGE SCALE GENOMIC DNA]</scope>
    <source>
        <strain evidence="1">P6</strain>
    </source>
</reference>
<gene>
    <name evidence="1" type="ORF">PsorP6_015560</name>
</gene>